<organism evidence="3">
    <name type="scientific">Brachypodium distachyon</name>
    <name type="common">Purple false brome</name>
    <name type="synonym">Trachynia distachya</name>
    <dbReference type="NCBI Taxonomy" id="15368"/>
    <lineage>
        <taxon>Eukaryota</taxon>
        <taxon>Viridiplantae</taxon>
        <taxon>Streptophyta</taxon>
        <taxon>Embryophyta</taxon>
        <taxon>Tracheophyta</taxon>
        <taxon>Spermatophyta</taxon>
        <taxon>Magnoliopsida</taxon>
        <taxon>Liliopsida</taxon>
        <taxon>Poales</taxon>
        <taxon>Poaceae</taxon>
        <taxon>BOP clade</taxon>
        <taxon>Pooideae</taxon>
        <taxon>Stipodae</taxon>
        <taxon>Brachypodieae</taxon>
        <taxon>Brachypodium</taxon>
    </lineage>
</organism>
<dbReference type="PANTHER" id="PTHR33646:SF6">
    <property type="entry name" value="TRANSMEMBRANE PROTEIN"/>
    <property type="match status" value="1"/>
</dbReference>
<gene>
    <name evidence="4" type="primary">LOC100825394</name>
    <name evidence="3" type="ORF">BRADI_2g57120v3</name>
</gene>
<dbReference type="HOGENOM" id="CLU_1144292_0_0_1"/>
<reference evidence="4" key="3">
    <citation type="submission" date="2018-08" db="UniProtKB">
        <authorList>
            <consortium name="EnsemblPlants"/>
        </authorList>
    </citation>
    <scope>IDENTIFICATION</scope>
    <source>
        <strain evidence="4">cv. Bd21</strain>
    </source>
</reference>
<feature type="transmembrane region" description="Helical" evidence="2">
    <location>
        <begin position="170"/>
        <end position="190"/>
    </location>
</feature>
<keyword evidence="2" id="KW-1133">Transmembrane helix</keyword>
<dbReference type="FunCoup" id="I1HU21">
    <property type="interactions" value="525"/>
</dbReference>
<dbReference type="PANTHER" id="PTHR33646">
    <property type="entry name" value="GB|AAF00631.1"/>
    <property type="match status" value="1"/>
</dbReference>
<keyword evidence="2" id="KW-0472">Membrane</keyword>
<dbReference type="OrthoDB" id="1931521at2759"/>
<dbReference type="Gramene" id="KQK10933">
    <property type="protein sequence ID" value="KQK10933"/>
    <property type="gene ID" value="BRADI_2g57120v3"/>
</dbReference>
<dbReference type="EMBL" id="CM000881">
    <property type="protein sequence ID" value="KQK10933.1"/>
    <property type="molecule type" value="Genomic_DNA"/>
</dbReference>
<evidence type="ECO:0000313" key="4">
    <source>
        <dbReference type="EnsemblPlants" id="KQK10933"/>
    </source>
</evidence>
<feature type="region of interest" description="Disordered" evidence="1">
    <location>
        <begin position="104"/>
        <end position="144"/>
    </location>
</feature>
<dbReference type="GeneID" id="100825394"/>
<dbReference type="eggNOG" id="ENOG502QR2C">
    <property type="taxonomic scope" value="Eukaryota"/>
</dbReference>
<sequence length="244" mass="26074">MDGGAAADLQEWELLLASPTAGAAVSGPYAGGGGEGHDDVDAGAIKYDYFDLGSDARYTRRASLSIGGEEETDEEDALLDASGNASWVEPQPDDLAFPGRDRAALWSDSSSDGERREEAEATEPLEPPPPQEAAPAPADEGAVAKGGAAPWWKLPMEVLRLWASRAARSAWSLPVAVALLGIAVLGRRLYRMRRQSKAVARFRLVLDEKKASQFKAQPMLRRAPIVKPLLPANGVTPWPVLGHL</sequence>
<dbReference type="KEGG" id="bdi:100825394"/>
<proteinExistence type="predicted"/>
<keyword evidence="2" id="KW-0812">Transmembrane</keyword>
<reference evidence="3 4" key="1">
    <citation type="journal article" date="2010" name="Nature">
        <title>Genome sequencing and analysis of the model grass Brachypodium distachyon.</title>
        <authorList>
            <consortium name="International Brachypodium Initiative"/>
        </authorList>
    </citation>
    <scope>NUCLEOTIDE SEQUENCE [LARGE SCALE GENOMIC DNA]</scope>
    <source>
        <strain evidence="3 4">Bd21</strain>
    </source>
</reference>
<keyword evidence="5" id="KW-1185">Reference proteome</keyword>
<dbReference type="OMA" id="QEWEMIP"/>
<accession>I1HU21</accession>
<dbReference type="STRING" id="15368.I1HU21"/>
<dbReference type="AlphaFoldDB" id="I1HU21"/>
<evidence type="ECO:0000313" key="3">
    <source>
        <dbReference type="EMBL" id="KQK10933.1"/>
    </source>
</evidence>
<evidence type="ECO:0000256" key="1">
    <source>
        <dbReference type="SAM" id="MobiDB-lite"/>
    </source>
</evidence>
<name>I1HU21_BRADI</name>
<dbReference type="EnsemblPlants" id="KQK10933">
    <property type="protein sequence ID" value="KQK10933"/>
    <property type="gene ID" value="BRADI_2g57120v3"/>
</dbReference>
<evidence type="ECO:0000256" key="2">
    <source>
        <dbReference type="SAM" id="Phobius"/>
    </source>
</evidence>
<evidence type="ECO:0000313" key="5">
    <source>
        <dbReference type="Proteomes" id="UP000008810"/>
    </source>
</evidence>
<reference evidence="3" key="2">
    <citation type="submission" date="2017-06" db="EMBL/GenBank/DDBJ databases">
        <title>WGS assembly of Brachypodium distachyon.</title>
        <authorList>
            <consortium name="The International Brachypodium Initiative"/>
            <person name="Lucas S."/>
            <person name="Harmon-Smith M."/>
            <person name="Lail K."/>
            <person name="Tice H."/>
            <person name="Grimwood J."/>
            <person name="Bruce D."/>
            <person name="Barry K."/>
            <person name="Shu S."/>
            <person name="Lindquist E."/>
            <person name="Wang M."/>
            <person name="Pitluck S."/>
            <person name="Vogel J.P."/>
            <person name="Garvin D.F."/>
            <person name="Mockler T.C."/>
            <person name="Schmutz J."/>
            <person name="Rokhsar D."/>
            <person name="Bevan M.W."/>
        </authorList>
    </citation>
    <scope>NUCLEOTIDE SEQUENCE</scope>
    <source>
        <strain evidence="3">Bd21</strain>
    </source>
</reference>
<dbReference type="InterPro" id="IPR045883">
    <property type="entry name" value="At4g13530-like"/>
</dbReference>
<dbReference type="RefSeq" id="XP_003564786.1">
    <property type="nucleotide sequence ID" value="XM_003564738.4"/>
</dbReference>
<dbReference type="Proteomes" id="UP000008810">
    <property type="component" value="Chromosome 2"/>
</dbReference>
<protein>
    <submittedName>
        <fullName evidence="3 4">Uncharacterized protein</fullName>
    </submittedName>
</protein>